<dbReference type="EMBL" id="JH168062">
    <property type="protein sequence ID" value="EHB03352.1"/>
    <property type="molecule type" value="Genomic_DNA"/>
</dbReference>
<dbReference type="GO" id="GO:0016616">
    <property type="term" value="F:oxidoreductase activity, acting on the CH-OH group of donors, NAD or NADP as acceptor"/>
    <property type="evidence" value="ECO:0007669"/>
    <property type="project" value="InterPro"/>
</dbReference>
<dbReference type="STRING" id="10181.G5B241"/>
<dbReference type="AlphaFoldDB" id="G5B241"/>
<dbReference type="InterPro" id="IPR006139">
    <property type="entry name" value="D-isomer_2_OHA_DH_cat_dom"/>
</dbReference>
<dbReference type="GO" id="GO:0051287">
    <property type="term" value="F:NAD binding"/>
    <property type="evidence" value="ECO:0007669"/>
    <property type="project" value="InterPro"/>
</dbReference>
<evidence type="ECO:0000259" key="2">
    <source>
        <dbReference type="Pfam" id="PF00389"/>
    </source>
</evidence>
<dbReference type="GO" id="GO:0003713">
    <property type="term" value="F:transcription coactivator activity"/>
    <property type="evidence" value="ECO:0007669"/>
    <property type="project" value="TreeGrafter"/>
</dbReference>
<keyword evidence="1" id="KW-0560">Oxidoreductase</keyword>
<dbReference type="SUPFAM" id="SSF51735">
    <property type="entry name" value="NAD(P)-binding Rossmann-fold domains"/>
    <property type="match status" value="1"/>
</dbReference>
<organism evidence="4 5">
    <name type="scientific">Heterocephalus glaber</name>
    <name type="common">Naked mole rat</name>
    <dbReference type="NCBI Taxonomy" id="10181"/>
    <lineage>
        <taxon>Eukaryota</taxon>
        <taxon>Metazoa</taxon>
        <taxon>Chordata</taxon>
        <taxon>Craniata</taxon>
        <taxon>Vertebrata</taxon>
        <taxon>Euteleostomi</taxon>
        <taxon>Mammalia</taxon>
        <taxon>Eutheria</taxon>
        <taxon>Euarchontoglires</taxon>
        <taxon>Glires</taxon>
        <taxon>Rodentia</taxon>
        <taxon>Hystricomorpha</taxon>
        <taxon>Bathyergidae</taxon>
        <taxon>Heterocephalus</taxon>
    </lineage>
</organism>
<comment type="similarity">
    <text evidence="1">Belongs to the D-isomer specific 2-hydroxyacid dehydrogenase family.</text>
</comment>
<accession>G5B241</accession>
<dbReference type="InterPro" id="IPR006140">
    <property type="entry name" value="D-isomer_DH_NAD-bd"/>
</dbReference>
<sequence>MVEMPILKDLATVAFCDAQEDLEKLKALRVIIVRIGSGGDNVDIKAAGELGITVGNIPSAAVEETADSICHILNLYGRNTWLYQALWEGKRVQSMEQSRELASGAAQIRGETLGLTGFGRTGQVVVVRAKAFVFSVIFYDPYLKDGIEQSLGMQRVYTLQDLLYQSDCVSFHCNLN</sequence>
<dbReference type="GO" id="GO:0005634">
    <property type="term" value="C:nucleus"/>
    <property type="evidence" value="ECO:0007669"/>
    <property type="project" value="TreeGrafter"/>
</dbReference>
<dbReference type="Pfam" id="PF02826">
    <property type="entry name" value="2-Hacid_dh_C"/>
    <property type="match status" value="1"/>
</dbReference>
<name>G5B241_HETGA</name>
<dbReference type="PANTHER" id="PTHR46029:SF3">
    <property type="entry name" value="C-TERMINAL-BINDING PROTEIN 2"/>
    <property type="match status" value="1"/>
</dbReference>
<reference evidence="4 5" key="1">
    <citation type="journal article" date="2011" name="Nature">
        <title>Genome sequencing reveals insights into physiology and longevity of the naked mole rat.</title>
        <authorList>
            <person name="Kim E.B."/>
            <person name="Fang X."/>
            <person name="Fushan A.A."/>
            <person name="Huang Z."/>
            <person name="Lobanov A.V."/>
            <person name="Han L."/>
            <person name="Marino S.M."/>
            <person name="Sun X."/>
            <person name="Turanov A.A."/>
            <person name="Yang P."/>
            <person name="Yim S.H."/>
            <person name="Zhao X."/>
            <person name="Kasaikina M.V."/>
            <person name="Stoletzki N."/>
            <person name="Peng C."/>
            <person name="Polak P."/>
            <person name="Xiong Z."/>
            <person name="Kiezun A."/>
            <person name="Zhu Y."/>
            <person name="Chen Y."/>
            <person name="Kryukov G.V."/>
            <person name="Zhang Q."/>
            <person name="Peshkin L."/>
            <person name="Yang L."/>
            <person name="Bronson R.T."/>
            <person name="Buffenstein R."/>
            <person name="Wang B."/>
            <person name="Han C."/>
            <person name="Li Q."/>
            <person name="Chen L."/>
            <person name="Zhao W."/>
            <person name="Sunyaev S.R."/>
            <person name="Park T.J."/>
            <person name="Zhang G."/>
            <person name="Wang J."/>
            <person name="Gladyshev V.N."/>
        </authorList>
    </citation>
    <scope>NUCLEOTIDE SEQUENCE [LARGE SCALE GENOMIC DNA]</scope>
</reference>
<dbReference type="Gene3D" id="3.40.50.720">
    <property type="entry name" value="NAD(P)-binding Rossmann-like Domain"/>
    <property type="match status" value="2"/>
</dbReference>
<dbReference type="SUPFAM" id="SSF52283">
    <property type="entry name" value="Formate/glycerate dehydrogenase catalytic domain-like"/>
    <property type="match status" value="1"/>
</dbReference>
<feature type="domain" description="D-isomer specific 2-hydroxyacid dehydrogenase NAD-binding" evidence="3">
    <location>
        <begin position="91"/>
        <end position="176"/>
    </location>
</feature>
<dbReference type="InterPro" id="IPR036291">
    <property type="entry name" value="NAD(P)-bd_dom_sf"/>
</dbReference>
<dbReference type="GO" id="GO:0003714">
    <property type="term" value="F:transcription corepressor activity"/>
    <property type="evidence" value="ECO:0007669"/>
    <property type="project" value="TreeGrafter"/>
</dbReference>
<dbReference type="Pfam" id="PF00389">
    <property type="entry name" value="2-Hacid_dh"/>
    <property type="match status" value="1"/>
</dbReference>
<dbReference type="GO" id="GO:0140297">
    <property type="term" value="F:DNA-binding transcription factor binding"/>
    <property type="evidence" value="ECO:0007669"/>
    <property type="project" value="TreeGrafter"/>
</dbReference>
<gene>
    <name evidence="4" type="ORF">GW7_06325</name>
</gene>
<dbReference type="GO" id="GO:0001221">
    <property type="term" value="F:transcription coregulator binding"/>
    <property type="evidence" value="ECO:0007669"/>
    <property type="project" value="TreeGrafter"/>
</dbReference>
<dbReference type="GO" id="GO:0006357">
    <property type="term" value="P:regulation of transcription by RNA polymerase II"/>
    <property type="evidence" value="ECO:0007669"/>
    <property type="project" value="TreeGrafter"/>
</dbReference>
<dbReference type="OMA" id="ADSICHI"/>
<dbReference type="Proteomes" id="UP000006813">
    <property type="component" value="Unassembled WGS sequence"/>
</dbReference>
<proteinExistence type="inferred from homology"/>
<dbReference type="PANTHER" id="PTHR46029">
    <property type="entry name" value="C-TERMINAL-BINDING PROTEIN"/>
    <property type="match status" value="1"/>
</dbReference>
<evidence type="ECO:0008006" key="6">
    <source>
        <dbReference type="Google" id="ProtNLM"/>
    </source>
</evidence>
<protein>
    <recommendedName>
        <fullName evidence="6">C-terminal-binding protein 2</fullName>
    </recommendedName>
</protein>
<dbReference type="InterPro" id="IPR051638">
    <property type="entry name" value="CTBP_dehydrogenase"/>
</dbReference>
<feature type="domain" description="D-isomer specific 2-hydroxyacid dehydrogenase catalytic" evidence="2">
    <location>
        <begin position="19"/>
        <end position="69"/>
    </location>
</feature>
<evidence type="ECO:0000313" key="4">
    <source>
        <dbReference type="EMBL" id="EHB03352.1"/>
    </source>
</evidence>
<evidence type="ECO:0000313" key="5">
    <source>
        <dbReference type="Proteomes" id="UP000006813"/>
    </source>
</evidence>
<evidence type="ECO:0000259" key="3">
    <source>
        <dbReference type="Pfam" id="PF02826"/>
    </source>
</evidence>
<evidence type="ECO:0000256" key="1">
    <source>
        <dbReference type="RuleBase" id="RU003719"/>
    </source>
</evidence>
<dbReference type="InParanoid" id="G5B241"/>